<dbReference type="Proteomes" id="UP000765802">
    <property type="component" value="Unassembled WGS sequence"/>
</dbReference>
<feature type="transmembrane region" description="Helical" evidence="1">
    <location>
        <begin position="72"/>
        <end position="96"/>
    </location>
</feature>
<sequence>MISLLKTEWLKLRKYPAFWLLTGLCLLSYPGINYIFLNTYDSLSKKEDATGKIVTMFLGNPFSFPEVWRSSAYLTSLFVFIPAVLVIMLITNEYTYKTSRQNIIDGWSRQDFMLAKLIDVLLVVLMVTALYAIVAYIIGYTNTEADVTDRWSLAYYIPLFALQTFAQLSIAFLVGLLVRKSFIALAIFLFYSMIAEPIAVNLLKYKFLKNDLGRFLPLELSDRMIPPPAFMGRFDEKAYQASLDAVQPHIIYTIILVLLTWGINYLIYKDGIFECLQ</sequence>
<feature type="transmembrane region" description="Helical" evidence="1">
    <location>
        <begin position="182"/>
        <end position="203"/>
    </location>
</feature>
<name>A0ABR7M7X4_9BACT</name>
<evidence type="ECO:0000256" key="1">
    <source>
        <dbReference type="SAM" id="Phobius"/>
    </source>
</evidence>
<proteinExistence type="predicted"/>
<feature type="transmembrane region" description="Helical" evidence="1">
    <location>
        <begin position="16"/>
        <end position="37"/>
    </location>
</feature>
<dbReference type="PANTHER" id="PTHR37305:SF1">
    <property type="entry name" value="MEMBRANE PROTEIN"/>
    <property type="match status" value="1"/>
</dbReference>
<keyword evidence="3" id="KW-1185">Reference proteome</keyword>
<evidence type="ECO:0008006" key="4">
    <source>
        <dbReference type="Google" id="ProtNLM"/>
    </source>
</evidence>
<evidence type="ECO:0000313" key="2">
    <source>
        <dbReference type="EMBL" id="MBC6490733.1"/>
    </source>
</evidence>
<feature type="transmembrane region" description="Helical" evidence="1">
    <location>
        <begin position="249"/>
        <end position="268"/>
    </location>
</feature>
<organism evidence="2 3">
    <name type="scientific">Flavihumibacter stibioxidans</name>
    <dbReference type="NCBI Taxonomy" id="1834163"/>
    <lineage>
        <taxon>Bacteria</taxon>
        <taxon>Pseudomonadati</taxon>
        <taxon>Bacteroidota</taxon>
        <taxon>Chitinophagia</taxon>
        <taxon>Chitinophagales</taxon>
        <taxon>Chitinophagaceae</taxon>
        <taxon>Flavihumibacter</taxon>
    </lineage>
</organism>
<keyword evidence="1" id="KW-0812">Transmembrane</keyword>
<keyword evidence="1" id="KW-0472">Membrane</keyword>
<dbReference type="Pfam" id="PF12730">
    <property type="entry name" value="ABC2_membrane_4"/>
    <property type="match status" value="1"/>
</dbReference>
<feature type="transmembrane region" description="Helical" evidence="1">
    <location>
        <begin position="117"/>
        <end position="141"/>
    </location>
</feature>
<feature type="transmembrane region" description="Helical" evidence="1">
    <location>
        <begin position="153"/>
        <end position="175"/>
    </location>
</feature>
<evidence type="ECO:0000313" key="3">
    <source>
        <dbReference type="Proteomes" id="UP000765802"/>
    </source>
</evidence>
<accession>A0ABR7M7X4</accession>
<gene>
    <name evidence="2" type="ORF">BC349_06795</name>
</gene>
<dbReference type="RefSeq" id="WP_187256089.1">
    <property type="nucleotide sequence ID" value="NZ_JBHULF010000014.1"/>
</dbReference>
<dbReference type="EMBL" id="MBUA01000012">
    <property type="protein sequence ID" value="MBC6490733.1"/>
    <property type="molecule type" value="Genomic_DNA"/>
</dbReference>
<protein>
    <recommendedName>
        <fullName evidence="4">ABC-2 family transporter protein</fullName>
    </recommendedName>
</protein>
<dbReference type="PANTHER" id="PTHR37305">
    <property type="entry name" value="INTEGRAL MEMBRANE PROTEIN-RELATED"/>
    <property type="match status" value="1"/>
</dbReference>
<keyword evidence="1" id="KW-1133">Transmembrane helix</keyword>
<comment type="caution">
    <text evidence="2">The sequence shown here is derived from an EMBL/GenBank/DDBJ whole genome shotgun (WGS) entry which is preliminary data.</text>
</comment>
<reference evidence="2 3" key="1">
    <citation type="submission" date="2016-07" db="EMBL/GenBank/DDBJ databases">
        <title>Genome analysis of Flavihumibacter stibioxidans YS-17.</title>
        <authorList>
            <person name="Shi K."/>
            <person name="Han Y."/>
            <person name="Wang G."/>
        </authorList>
    </citation>
    <scope>NUCLEOTIDE SEQUENCE [LARGE SCALE GENOMIC DNA]</scope>
    <source>
        <strain evidence="2 3">YS-17</strain>
    </source>
</reference>